<proteinExistence type="predicted"/>
<accession>A0A5D6V038</accession>
<name>A0A5D6V038_9BACT</name>
<dbReference type="EMBL" id="VTHL01000014">
    <property type="protein sequence ID" value="TYZ08129.1"/>
    <property type="molecule type" value="Genomic_DNA"/>
</dbReference>
<sequence length="293" mass="33573">MGLTQTRIFTKKIFDNYAKEFGERKALKLIENVYNSNTIIETLKIWYKQNYIPTYQDFQKAVGTINWFVFSKRETTAVGMIIMLAKWDEQINSRKKLLTETQTIQIAYNTLTWLKFYIDELLEFKLSTEHSFKNNPISVIINNLLTGSYTSVKGIKYAILNDPAESLLKNIQIPHSTLNIASYVGDELTGGTWNHILPFFFEKSAQYNKFSFDKDIDYSIEVTGALEVNSDRSGAIFSLSLPSRIRTPIKPTQLVKQSFHCSCVIDANGISFIHRATGWMLLLGGNVDEWEVS</sequence>
<dbReference type="AlphaFoldDB" id="A0A5D6V038"/>
<keyword evidence="2" id="KW-1185">Reference proteome</keyword>
<organism evidence="1 2">
    <name type="scientific">Hymenobacter lutimineralis</name>
    <dbReference type="NCBI Taxonomy" id="2606448"/>
    <lineage>
        <taxon>Bacteria</taxon>
        <taxon>Pseudomonadati</taxon>
        <taxon>Bacteroidota</taxon>
        <taxon>Cytophagia</taxon>
        <taxon>Cytophagales</taxon>
        <taxon>Hymenobacteraceae</taxon>
        <taxon>Hymenobacter</taxon>
    </lineage>
</organism>
<gene>
    <name evidence="1" type="ORF">FY528_13890</name>
</gene>
<reference evidence="1 2" key="1">
    <citation type="submission" date="2019-08" db="EMBL/GenBank/DDBJ databases">
        <authorList>
            <person name="Seo M.-J."/>
        </authorList>
    </citation>
    <scope>NUCLEOTIDE SEQUENCE [LARGE SCALE GENOMIC DNA]</scope>
    <source>
        <strain evidence="1 2">KIGAM108</strain>
    </source>
</reference>
<evidence type="ECO:0000313" key="2">
    <source>
        <dbReference type="Proteomes" id="UP000322791"/>
    </source>
</evidence>
<dbReference type="Proteomes" id="UP000322791">
    <property type="component" value="Unassembled WGS sequence"/>
</dbReference>
<evidence type="ECO:0000313" key="1">
    <source>
        <dbReference type="EMBL" id="TYZ08129.1"/>
    </source>
</evidence>
<dbReference type="RefSeq" id="WP_149071623.1">
    <property type="nucleotide sequence ID" value="NZ_VTHL01000014.1"/>
</dbReference>
<protein>
    <submittedName>
        <fullName evidence="1">Uncharacterized protein</fullName>
    </submittedName>
</protein>
<comment type="caution">
    <text evidence="1">The sequence shown here is derived from an EMBL/GenBank/DDBJ whole genome shotgun (WGS) entry which is preliminary data.</text>
</comment>